<name>A0A1U7D7C0_9RHOB</name>
<keyword evidence="1" id="KW-0732">Signal</keyword>
<feature type="signal peptide" evidence="1">
    <location>
        <begin position="1"/>
        <end position="32"/>
    </location>
</feature>
<evidence type="ECO:0000256" key="1">
    <source>
        <dbReference type="SAM" id="SignalP"/>
    </source>
</evidence>
<feature type="chain" id="PRO_5012956540" evidence="1">
    <location>
        <begin position="33"/>
        <end position="235"/>
    </location>
</feature>
<dbReference type="STRING" id="1229727.Ga0080559_TMP3255"/>
<dbReference type="Gene3D" id="2.40.50.90">
    <property type="match status" value="1"/>
</dbReference>
<dbReference type="PANTHER" id="PTHR12302:SF26">
    <property type="entry name" value="BLR1266 PROTEIN"/>
    <property type="match status" value="1"/>
</dbReference>
<protein>
    <submittedName>
        <fullName evidence="3">Micrococcal nuclease-like nuclease</fullName>
    </submittedName>
</protein>
<dbReference type="AlphaFoldDB" id="A0A1U7D7C0"/>
<dbReference type="InterPro" id="IPR016071">
    <property type="entry name" value="Staphylococal_nuclease_OB-fold"/>
</dbReference>
<dbReference type="Proteomes" id="UP000186559">
    <property type="component" value="Chromosome"/>
</dbReference>
<organism evidence="3 4">
    <name type="scientific">Salipiger profundus</name>
    <dbReference type="NCBI Taxonomy" id="1229727"/>
    <lineage>
        <taxon>Bacteria</taxon>
        <taxon>Pseudomonadati</taxon>
        <taxon>Pseudomonadota</taxon>
        <taxon>Alphaproteobacteria</taxon>
        <taxon>Rhodobacterales</taxon>
        <taxon>Roseobacteraceae</taxon>
        <taxon>Salipiger</taxon>
    </lineage>
</organism>
<dbReference type="EMBL" id="CP014796">
    <property type="protein sequence ID" value="APX24051.1"/>
    <property type="molecule type" value="Genomic_DNA"/>
</dbReference>
<dbReference type="KEGG" id="tpro:Ga0080559_TMP3255"/>
<dbReference type="SUPFAM" id="SSF50199">
    <property type="entry name" value="Staphylococcal nuclease"/>
    <property type="match status" value="1"/>
</dbReference>
<evidence type="ECO:0000259" key="2">
    <source>
        <dbReference type="PROSITE" id="PS50830"/>
    </source>
</evidence>
<reference evidence="3 4" key="1">
    <citation type="submission" date="2016-03" db="EMBL/GenBank/DDBJ databases">
        <title>Deep-sea bacteria in the southern Pacific.</title>
        <authorList>
            <person name="Tang K."/>
        </authorList>
    </citation>
    <scope>NUCLEOTIDE SEQUENCE [LARGE SCALE GENOMIC DNA]</scope>
    <source>
        <strain evidence="3 4">JLT2016</strain>
    </source>
</reference>
<gene>
    <name evidence="3" type="ORF">Ga0080559_TMP3255</name>
</gene>
<evidence type="ECO:0000313" key="4">
    <source>
        <dbReference type="Proteomes" id="UP000186559"/>
    </source>
</evidence>
<dbReference type="SMART" id="SM00318">
    <property type="entry name" value="SNc"/>
    <property type="match status" value="1"/>
</dbReference>
<dbReference type="PANTHER" id="PTHR12302">
    <property type="entry name" value="EBNA2 BINDING PROTEIN P100"/>
    <property type="match status" value="1"/>
</dbReference>
<keyword evidence="4" id="KW-1185">Reference proteome</keyword>
<sequence length="235" mass="25648" precursor="true">MRRRDMRCMFRRRLAAIPLVAIAMIAATTAMADPSGRVRVVDGDTLDVGGVRVRLHGIDAPESAQMCGGDGVPMWGCGAWVTREVRSRYEGREASCETLDTDRYGRSVARCTVSGKDIGRTLVREGMAFAYRAYSWDYDLDEKGAAVEGRGLHGEGVQSPAAFRADARAGRAAVNRADAPAGCTIKGNIARDGERIYHMPGQQNYGATRISEGKGERWFCSEAEARAAGWRRALR</sequence>
<accession>A0A1U7D7C0</accession>
<feature type="domain" description="TNase-like" evidence="2">
    <location>
        <begin position="39"/>
        <end position="177"/>
    </location>
</feature>
<dbReference type="InterPro" id="IPR035437">
    <property type="entry name" value="SNase_OB-fold_sf"/>
</dbReference>
<evidence type="ECO:0000313" key="3">
    <source>
        <dbReference type="EMBL" id="APX24051.1"/>
    </source>
</evidence>
<dbReference type="PROSITE" id="PS50830">
    <property type="entry name" value="TNASE_3"/>
    <property type="match status" value="1"/>
</dbReference>
<proteinExistence type="predicted"/>
<dbReference type="Pfam" id="PF00565">
    <property type="entry name" value="SNase"/>
    <property type="match status" value="1"/>
</dbReference>